<proteinExistence type="predicted"/>
<organism evidence="1 2">
    <name type="scientific">Colletotrichum noveboracense</name>
    <dbReference type="NCBI Taxonomy" id="2664923"/>
    <lineage>
        <taxon>Eukaryota</taxon>
        <taxon>Fungi</taxon>
        <taxon>Dikarya</taxon>
        <taxon>Ascomycota</taxon>
        <taxon>Pezizomycotina</taxon>
        <taxon>Sordariomycetes</taxon>
        <taxon>Hypocreomycetidae</taxon>
        <taxon>Glomerellales</taxon>
        <taxon>Glomerellaceae</taxon>
        <taxon>Colletotrichum</taxon>
        <taxon>Colletotrichum gloeosporioides species complex</taxon>
    </lineage>
</organism>
<sequence length="434" mass="48809">MGGWILVDLFARRHQPSSLLVFLYCAHEYSPDDNDMDWPSTHPLRAYRPEEITAQKFKSALEISLRNYYDAEHTQHYNRVIVLTFCWDIDYIRRARVGHWTSQLGDTFQHLYGYEVLHTSVPAFAPNPHGIVSQVVRDTLYGTSNLARLGRETLVIIYYVGHGSVMQAAPNDEPSLLLHPSWPPTVFDQPPQPIGSYHSQDVPRVYFTNIRRELIDSAEPDVLMLLDCPYAGHAGAIGPGKEIIAASVSDHLACADGWRSFSACLVYHLRLAATNKHILTVPQLYSRLATKCFTLDVHGEAELASMPVHIQQHCNTPRVRIYLGPILPAFCWYSGRVGLYMSQPAIVVLSVRLRDAESIILSDLTSWSALSGVDFGDRVHFERAYPTVSGTEILFKATFDVWCGLRGCPAVNFITIMVNDEFARNIGPNPVSHM</sequence>
<keyword evidence="2" id="KW-1185">Reference proteome</keyword>
<dbReference type="EMBL" id="CAMGZC010001055">
    <property type="protein sequence ID" value="CAI0651329.1"/>
    <property type="molecule type" value="Genomic_DNA"/>
</dbReference>
<evidence type="ECO:0000313" key="1">
    <source>
        <dbReference type="EMBL" id="CAI0651329.1"/>
    </source>
</evidence>
<dbReference type="Proteomes" id="UP001152533">
    <property type="component" value="Unassembled WGS sequence"/>
</dbReference>
<comment type="caution">
    <text evidence="1">The sequence shown here is derived from an EMBL/GenBank/DDBJ whole genome shotgun (WGS) entry which is preliminary data.</text>
</comment>
<accession>A0A9W4WGI8</accession>
<gene>
    <name evidence="1" type="ORF">CGXH109_LOCUS105332</name>
</gene>
<reference evidence="1" key="1">
    <citation type="submission" date="2022-08" db="EMBL/GenBank/DDBJ databases">
        <authorList>
            <person name="Giroux E."/>
            <person name="Giroux E."/>
        </authorList>
    </citation>
    <scope>NUCLEOTIDE SEQUENCE</scope>
    <source>
        <strain evidence="1">H1091258</strain>
    </source>
</reference>
<name>A0A9W4WGI8_9PEZI</name>
<protein>
    <submittedName>
        <fullName evidence="1">Uncharacterized protein</fullName>
    </submittedName>
</protein>
<dbReference type="AlphaFoldDB" id="A0A9W4WGI8"/>
<evidence type="ECO:0000313" key="2">
    <source>
        <dbReference type="Proteomes" id="UP001152533"/>
    </source>
</evidence>